<evidence type="ECO:0000256" key="1">
    <source>
        <dbReference type="SAM" id="Phobius"/>
    </source>
</evidence>
<dbReference type="InterPro" id="IPR043993">
    <property type="entry name" value="T4SS_pilin"/>
</dbReference>
<comment type="caution">
    <text evidence="3">The sequence shown here is derived from an EMBL/GenBank/DDBJ whole genome shotgun (WGS) entry which is preliminary data.</text>
</comment>
<keyword evidence="1" id="KW-0472">Membrane</keyword>
<name>A0A0G0ND71_9BACT</name>
<evidence type="ECO:0000313" key="3">
    <source>
        <dbReference type="EMBL" id="KKR13448.1"/>
    </source>
</evidence>
<dbReference type="Pfam" id="PF18895">
    <property type="entry name" value="T4SS_pilin"/>
    <property type="match status" value="1"/>
</dbReference>
<accession>A0A0G0ND71</accession>
<keyword evidence="2" id="KW-0732">Signal</keyword>
<dbReference type="Proteomes" id="UP000034690">
    <property type="component" value="Unassembled WGS sequence"/>
</dbReference>
<proteinExistence type="predicted"/>
<gene>
    <name evidence="3" type="ORF">UT40_C0017G0034</name>
</gene>
<reference evidence="3 4" key="1">
    <citation type="journal article" date="2015" name="Nature">
        <title>rRNA introns, odd ribosomes, and small enigmatic genomes across a large radiation of phyla.</title>
        <authorList>
            <person name="Brown C.T."/>
            <person name="Hug L.A."/>
            <person name="Thomas B.C."/>
            <person name="Sharon I."/>
            <person name="Castelle C.J."/>
            <person name="Singh A."/>
            <person name="Wilkins M.J."/>
            <person name="Williams K.H."/>
            <person name="Banfield J.F."/>
        </authorList>
    </citation>
    <scope>NUCLEOTIDE SEQUENCE [LARGE SCALE GENOMIC DNA]</scope>
</reference>
<sequence>MRKFIVCLLSLLIFLFIFSSVPSNQVTAQGEVCRSLGGSCTRVDECRGDNFGRQDCGGIGGICCIPFCDSGEYCQEVPGGRVPCEQQGGAPGACSIVGGGRGNCCLPLPEGTCIGNGGQQGVCIGPEFCPEDYYQDGINPPDPVCSFGQRCCVPDTEPGQDCVGENTGRPGTCEFGLACPGEDTMQDGWCDPLHVLRCCVNTIPGETCEPEGHCTPLRCGFGDPYTTPDCNAFPLHCCPDAPRSAPIIRIRIFCQDNNPNLPPTSDPDSGRLLTAIGCIPIGSPQEFTSFLLTWGMGIAGGIAFVLMIYAGFLIITSAGNPQKLQAGKELLTAAIMGLILLLFGAYILQLIGVTILNIPGFRR</sequence>
<keyword evidence="1" id="KW-0812">Transmembrane</keyword>
<dbReference type="AlphaFoldDB" id="A0A0G0ND71"/>
<dbReference type="EMBL" id="LBWQ01000017">
    <property type="protein sequence ID" value="KKR13448.1"/>
    <property type="molecule type" value="Genomic_DNA"/>
</dbReference>
<feature type="chain" id="PRO_5002533731" evidence="2">
    <location>
        <begin position="29"/>
        <end position="363"/>
    </location>
</feature>
<organism evidence="3 4">
    <name type="scientific">Candidatus Woesebacteria bacterium GW2011_GWA1_39_21b</name>
    <dbReference type="NCBI Taxonomy" id="1618551"/>
    <lineage>
        <taxon>Bacteria</taxon>
        <taxon>Candidatus Woeseibacteriota</taxon>
    </lineage>
</organism>
<feature type="transmembrane region" description="Helical" evidence="1">
    <location>
        <begin position="291"/>
        <end position="318"/>
    </location>
</feature>
<feature type="signal peptide" evidence="2">
    <location>
        <begin position="1"/>
        <end position="28"/>
    </location>
</feature>
<keyword evidence="1" id="KW-1133">Transmembrane helix</keyword>
<evidence type="ECO:0000313" key="4">
    <source>
        <dbReference type="Proteomes" id="UP000034690"/>
    </source>
</evidence>
<evidence type="ECO:0000256" key="2">
    <source>
        <dbReference type="SAM" id="SignalP"/>
    </source>
</evidence>
<protein>
    <submittedName>
        <fullName evidence="3">Uncharacterized protein</fullName>
    </submittedName>
</protein>
<feature type="transmembrane region" description="Helical" evidence="1">
    <location>
        <begin position="330"/>
        <end position="358"/>
    </location>
</feature>